<keyword evidence="4 5" id="KW-0067">ATP-binding</keyword>
<dbReference type="PROSITE" id="PS50011">
    <property type="entry name" value="PROTEIN_KINASE_DOM"/>
    <property type="match status" value="1"/>
</dbReference>
<name>A0ABP5J9G6_9ACTN</name>
<reference evidence="9" key="1">
    <citation type="journal article" date="2019" name="Int. J. Syst. Evol. Microbiol.">
        <title>The Global Catalogue of Microorganisms (GCM) 10K type strain sequencing project: providing services to taxonomists for standard genome sequencing and annotation.</title>
        <authorList>
            <consortium name="The Broad Institute Genomics Platform"/>
            <consortium name="The Broad Institute Genome Sequencing Center for Infectious Disease"/>
            <person name="Wu L."/>
            <person name="Ma J."/>
        </authorList>
    </citation>
    <scope>NUCLEOTIDE SEQUENCE [LARGE SCALE GENOMIC DNA]</scope>
    <source>
        <strain evidence="9">JCM 14559</strain>
    </source>
</reference>
<evidence type="ECO:0000256" key="1">
    <source>
        <dbReference type="ARBA" id="ARBA00022679"/>
    </source>
</evidence>
<organism evidence="8 9">
    <name type="scientific">Kitasatospora saccharophila</name>
    <dbReference type="NCBI Taxonomy" id="407973"/>
    <lineage>
        <taxon>Bacteria</taxon>
        <taxon>Bacillati</taxon>
        <taxon>Actinomycetota</taxon>
        <taxon>Actinomycetes</taxon>
        <taxon>Kitasatosporales</taxon>
        <taxon>Streptomycetaceae</taxon>
        <taxon>Kitasatospora</taxon>
    </lineage>
</organism>
<feature type="compositionally biased region" description="Pro residues" evidence="6">
    <location>
        <begin position="307"/>
        <end position="321"/>
    </location>
</feature>
<evidence type="ECO:0000313" key="8">
    <source>
        <dbReference type="EMBL" id="GAA2113865.1"/>
    </source>
</evidence>
<dbReference type="CDD" id="cd14014">
    <property type="entry name" value="STKc_PknB_like"/>
    <property type="match status" value="1"/>
</dbReference>
<sequence>MQPLGADDPQELGGFRLLGRLGAGGMGQVYLGRTPGGRTVAVKAVRSDLARDTQFRERFRQEVAAARRVGGDWTAPVLDADTEGAQPWVASGFVAGPSLAEAVHEHGPLPGPTVRLLGVGLAEALAHVHALGLVHRDVKPSNVLLTLDGPRLIDFGIARALDATSGLTQTGHVVGSPGYMSPEQAQGQPAGPASDVFSLGAVLALAATGRQPFGDGVSGAVLLYRVLHEQPDLAQVEPRLRELLLACLAKHPGDRPTPPQLRARLDPEHTAAGQLGRSSWLPADLAAAVGRTAVRLLDLEAAAPLLPPSPSPSPPPVPAAPPGHALPTVSGPAHPYPAAPAAPTGYGPPPPPPGRGRGRRVALLVAAVLAVAALGGYGLARLGSGGGTSADGTSPTPSASAPAKDRPAGTPAGTPTGKPTDEASDEPSDEPSTKAPAGAADSDVPPAFLGTWEGKVNSGSGKADLSVRVGESRIGDQFAAGALLNGGGVDGYCSATWTLLSVTDTRLRFSSKLIDSAYRECNDGGERVLDLQKDGTVRYTVVLDGKTGEPVTLHKAA</sequence>
<dbReference type="PANTHER" id="PTHR43289">
    <property type="entry name" value="MITOGEN-ACTIVATED PROTEIN KINASE KINASE KINASE 20-RELATED"/>
    <property type="match status" value="1"/>
</dbReference>
<proteinExistence type="predicted"/>
<feature type="region of interest" description="Disordered" evidence="6">
    <location>
        <begin position="386"/>
        <end position="463"/>
    </location>
</feature>
<feature type="region of interest" description="Disordered" evidence="6">
    <location>
        <begin position="307"/>
        <end position="357"/>
    </location>
</feature>
<dbReference type="Gene3D" id="3.30.200.20">
    <property type="entry name" value="Phosphorylase Kinase, domain 1"/>
    <property type="match status" value="1"/>
</dbReference>
<dbReference type="InterPro" id="IPR011009">
    <property type="entry name" value="Kinase-like_dom_sf"/>
</dbReference>
<dbReference type="Gene3D" id="1.10.510.10">
    <property type="entry name" value="Transferase(Phosphotransferase) domain 1"/>
    <property type="match status" value="1"/>
</dbReference>
<evidence type="ECO:0000256" key="5">
    <source>
        <dbReference type="PROSITE-ProRule" id="PRU10141"/>
    </source>
</evidence>
<dbReference type="Pfam" id="PF00069">
    <property type="entry name" value="Pkinase"/>
    <property type="match status" value="1"/>
</dbReference>
<dbReference type="Proteomes" id="UP001500897">
    <property type="component" value="Unassembled WGS sequence"/>
</dbReference>
<dbReference type="PRINTS" id="PR01217">
    <property type="entry name" value="PRICHEXTENSN"/>
</dbReference>
<dbReference type="RefSeq" id="WP_344556186.1">
    <property type="nucleotide sequence ID" value="NZ_BAAANS010000047.1"/>
</dbReference>
<dbReference type="EMBL" id="BAAANS010000047">
    <property type="protein sequence ID" value="GAA2113865.1"/>
    <property type="molecule type" value="Genomic_DNA"/>
</dbReference>
<dbReference type="SUPFAM" id="SSF56112">
    <property type="entry name" value="Protein kinase-like (PK-like)"/>
    <property type="match status" value="1"/>
</dbReference>
<dbReference type="PROSITE" id="PS00108">
    <property type="entry name" value="PROTEIN_KINASE_ST"/>
    <property type="match status" value="1"/>
</dbReference>
<keyword evidence="9" id="KW-1185">Reference proteome</keyword>
<protein>
    <recommendedName>
        <fullName evidence="7">Protein kinase domain-containing protein</fullName>
    </recommendedName>
</protein>
<keyword evidence="1" id="KW-0808">Transferase</keyword>
<evidence type="ECO:0000256" key="6">
    <source>
        <dbReference type="SAM" id="MobiDB-lite"/>
    </source>
</evidence>
<feature type="compositionally biased region" description="Low complexity" evidence="6">
    <location>
        <begin position="322"/>
        <end position="333"/>
    </location>
</feature>
<keyword evidence="3" id="KW-0418">Kinase</keyword>
<gene>
    <name evidence="8" type="ORF">GCM10009759_57720</name>
</gene>
<evidence type="ECO:0000313" key="9">
    <source>
        <dbReference type="Proteomes" id="UP001500897"/>
    </source>
</evidence>
<feature type="domain" description="Protein kinase" evidence="7">
    <location>
        <begin position="15"/>
        <end position="272"/>
    </location>
</feature>
<dbReference type="PROSITE" id="PS00107">
    <property type="entry name" value="PROTEIN_KINASE_ATP"/>
    <property type="match status" value="1"/>
</dbReference>
<dbReference type="InterPro" id="IPR000719">
    <property type="entry name" value="Prot_kinase_dom"/>
</dbReference>
<dbReference type="InterPro" id="IPR008271">
    <property type="entry name" value="Ser/Thr_kinase_AS"/>
</dbReference>
<feature type="compositionally biased region" description="Pro residues" evidence="6">
    <location>
        <begin position="334"/>
        <end position="354"/>
    </location>
</feature>
<feature type="binding site" evidence="5">
    <location>
        <position position="43"/>
    </location>
    <ligand>
        <name>ATP</name>
        <dbReference type="ChEBI" id="CHEBI:30616"/>
    </ligand>
</feature>
<dbReference type="PANTHER" id="PTHR43289:SF34">
    <property type="entry name" value="SERINE_THREONINE-PROTEIN KINASE YBDM-RELATED"/>
    <property type="match status" value="1"/>
</dbReference>
<evidence type="ECO:0000256" key="4">
    <source>
        <dbReference type="ARBA" id="ARBA00022840"/>
    </source>
</evidence>
<evidence type="ECO:0000256" key="2">
    <source>
        <dbReference type="ARBA" id="ARBA00022741"/>
    </source>
</evidence>
<accession>A0ABP5J9G6</accession>
<keyword evidence="2 5" id="KW-0547">Nucleotide-binding</keyword>
<evidence type="ECO:0000259" key="7">
    <source>
        <dbReference type="PROSITE" id="PS50011"/>
    </source>
</evidence>
<feature type="compositionally biased region" description="Low complexity" evidence="6">
    <location>
        <begin position="390"/>
        <end position="418"/>
    </location>
</feature>
<dbReference type="InterPro" id="IPR017441">
    <property type="entry name" value="Protein_kinase_ATP_BS"/>
</dbReference>
<comment type="caution">
    <text evidence="8">The sequence shown here is derived from an EMBL/GenBank/DDBJ whole genome shotgun (WGS) entry which is preliminary data.</text>
</comment>
<evidence type="ECO:0000256" key="3">
    <source>
        <dbReference type="ARBA" id="ARBA00022777"/>
    </source>
</evidence>
<dbReference type="SMART" id="SM00220">
    <property type="entry name" value="S_TKc"/>
    <property type="match status" value="1"/>
</dbReference>